<dbReference type="EMBL" id="SMKX01000001">
    <property type="protein sequence ID" value="TDD63415.1"/>
    <property type="molecule type" value="Genomic_DNA"/>
</dbReference>
<feature type="domain" description="PKD" evidence="3">
    <location>
        <begin position="97"/>
        <end position="148"/>
    </location>
</feature>
<organism evidence="4 5">
    <name type="scientific">Kribbella antibiotica</name>
    <dbReference type="NCBI Taxonomy" id="190195"/>
    <lineage>
        <taxon>Bacteria</taxon>
        <taxon>Bacillati</taxon>
        <taxon>Actinomycetota</taxon>
        <taxon>Actinomycetes</taxon>
        <taxon>Propionibacteriales</taxon>
        <taxon>Kribbellaceae</taxon>
        <taxon>Kribbella</taxon>
    </lineage>
</organism>
<proteinExistence type="predicted"/>
<dbReference type="AlphaFoldDB" id="A0A4R4ZWW5"/>
<dbReference type="PROSITE" id="PS50093">
    <property type="entry name" value="PKD"/>
    <property type="match status" value="1"/>
</dbReference>
<name>A0A4R4ZWW5_9ACTN</name>
<dbReference type="RefSeq" id="WP_132163993.1">
    <property type="nucleotide sequence ID" value="NZ_SMKX01000001.1"/>
</dbReference>
<protein>
    <recommendedName>
        <fullName evidence="3">PKD domain-containing protein</fullName>
    </recommendedName>
</protein>
<dbReference type="PROSITE" id="PS51257">
    <property type="entry name" value="PROKAR_LIPOPROTEIN"/>
    <property type="match status" value="1"/>
</dbReference>
<feature type="signal peptide" evidence="2">
    <location>
        <begin position="1"/>
        <end position="24"/>
    </location>
</feature>
<keyword evidence="2" id="KW-0732">Signal</keyword>
<dbReference type="OrthoDB" id="3817723at2"/>
<keyword evidence="5" id="KW-1185">Reference proteome</keyword>
<dbReference type="Proteomes" id="UP000295124">
    <property type="component" value="Unassembled WGS sequence"/>
</dbReference>
<dbReference type="InterPro" id="IPR000601">
    <property type="entry name" value="PKD_dom"/>
</dbReference>
<evidence type="ECO:0000256" key="2">
    <source>
        <dbReference type="SAM" id="SignalP"/>
    </source>
</evidence>
<accession>A0A4R4ZWW5</accession>
<sequence>MAIFRSLPKLTILGAALLAAVVVAACNSSTPTVAPTTTPSVPAKVGAEVTLAPVVKGRVMTLKVTVAGTIVVPLGADDQQPLPVGTGFVDLSLGSDYSFGDGSEPGGADGGGVTCQGAKKQHTGTQTYEPADPHTYAKAGTYTFTYKIDFCGGGKGEFSVTKTAKIVIA</sequence>
<comment type="caution">
    <text evidence="4">The sequence shown here is derived from an EMBL/GenBank/DDBJ whole genome shotgun (WGS) entry which is preliminary data.</text>
</comment>
<feature type="chain" id="PRO_5039499013" description="PKD domain-containing protein" evidence="2">
    <location>
        <begin position="25"/>
        <end position="169"/>
    </location>
</feature>
<reference evidence="4 5" key="1">
    <citation type="submission" date="2019-03" db="EMBL/GenBank/DDBJ databases">
        <title>Draft genome sequences of novel Actinobacteria.</title>
        <authorList>
            <person name="Sahin N."/>
            <person name="Ay H."/>
            <person name="Saygin H."/>
        </authorList>
    </citation>
    <scope>NUCLEOTIDE SEQUENCE [LARGE SCALE GENOMIC DNA]</scope>
    <source>
        <strain evidence="4 5">JCM 13523</strain>
    </source>
</reference>
<evidence type="ECO:0000313" key="5">
    <source>
        <dbReference type="Proteomes" id="UP000295124"/>
    </source>
</evidence>
<evidence type="ECO:0000259" key="3">
    <source>
        <dbReference type="PROSITE" id="PS50093"/>
    </source>
</evidence>
<evidence type="ECO:0000256" key="1">
    <source>
        <dbReference type="SAM" id="MobiDB-lite"/>
    </source>
</evidence>
<evidence type="ECO:0000313" key="4">
    <source>
        <dbReference type="EMBL" id="TDD63415.1"/>
    </source>
</evidence>
<feature type="region of interest" description="Disordered" evidence="1">
    <location>
        <begin position="108"/>
        <end position="132"/>
    </location>
</feature>
<gene>
    <name evidence="4" type="ORF">E1263_00230</name>
</gene>